<gene>
    <name evidence="1" type="ORF">H9942_11440</name>
</gene>
<evidence type="ECO:0000313" key="2">
    <source>
        <dbReference type="Proteomes" id="UP000824214"/>
    </source>
</evidence>
<name>A0A9D2RZL6_9FIRM</name>
<organism evidence="1 2">
    <name type="scientific">Candidatus Acutalibacter ornithocaccae</name>
    <dbReference type="NCBI Taxonomy" id="2838416"/>
    <lineage>
        <taxon>Bacteria</taxon>
        <taxon>Bacillati</taxon>
        <taxon>Bacillota</taxon>
        <taxon>Clostridia</taxon>
        <taxon>Eubacteriales</taxon>
        <taxon>Acutalibacteraceae</taxon>
        <taxon>Acutalibacter</taxon>
    </lineage>
</organism>
<proteinExistence type="predicted"/>
<accession>A0A9D2RZL6</accession>
<dbReference type="Proteomes" id="UP000824214">
    <property type="component" value="Unassembled WGS sequence"/>
</dbReference>
<evidence type="ECO:0000313" key="1">
    <source>
        <dbReference type="EMBL" id="HJB38658.1"/>
    </source>
</evidence>
<protein>
    <submittedName>
        <fullName evidence="1">Uncharacterized protein</fullName>
    </submittedName>
</protein>
<comment type="caution">
    <text evidence="1">The sequence shown here is derived from an EMBL/GenBank/DDBJ whole genome shotgun (WGS) entry which is preliminary data.</text>
</comment>
<reference evidence="1" key="2">
    <citation type="submission" date="2021-04" db="EMBL/GenBank/DDBJ databases">
        <authorList>
            <person name="Gilroy R."/>
        </authorList>
    </citation>
    <scope>NUCLEOTIDE SEQUENCE</scope>
    <source>
        <strain evidence="1">ChiBcolR8-3208</strain>
    </source>
</reference>
<feature type="non-terminal residue" evidence="1">
    <location>
        <position position="143"/>
    </location>
</feature>
<reference evidence="1" key="1">
    <citation type="journal article" date="2021" name="PeerJ">
        <title>Extensive microbial diversity within the chicken gut microbiome revealed by metagenomics and culture.</title>
        <authorList>
            <person name="Gilroy R."/>
            <person name="Ravi A."/>
            <person name="Getino M."/>
            <person name="Pursley I."/>
            <person name="Horton D.L."/>
            <person name="Alikhan N.F."/>
            <person name="Baker D."/>
            <person name="Gharbi K."/>
            <person name="Hall N."/>
            <person name="Watson M."/>
            <person name="Adriaenssens E.M."/>
            <person name="Foster-Nyarko E."/>
            <person name="Jarju S."/>
            <person name="Secka A."/>
            <person name="Antonio M."/>
            <person name="Oren A."/>
            <person name="Chaudhuri R.R."/>
            <person name="La Ragione R."/>
            <person name="Hildebrand F."/>
            <person name="Pallen M.J."/>
        </authorList>
    </citation>
    <scope>NUCLEOTIDE SEQUENCE</scope>
    <source>
        <strain evidence="1">ChiBcolR8-3208</strain>
    </source>
</reference>
<dbReference type="AlphaFoldDB" id="A0A9D2RZL6"/>
<sequence>MDSAPVILARALGDFTQWALGRALAAGVRRLYFLSRDGWYPFQLGEALCRGWDLPIECRYLYGSRRAWRLPLAHRDPARLVGQLCGKGGGATLGDILFQAGLSPREAGAAAALLGLPQELPLSPGQRRELAPRLLVCPAFLHP</sequence>
<dbReference type="EMBL" id="DWXZ01000245">
    <property type="protein sequence ID" value="HJB38658.1"/>
    <property type="molecule type" value="Genomic_DNA"/>
</dbReference>